<dbReference type="EMBL" id="X03140">
    <property type="protein sequence ID" value="CAA26912.1"/>
    <property type="molecule type" value="Genomic_DNA"/>
</dbReference>
<accession>Q38432</accession>
<name>Q38432_9CAUD</name>
<proteinExistence type="predicted"/>
<protein>
    <submittedName>
        <fullName evidence="1">Bacteriophage T5 DNA with rho-dependent transcription terminator (Hind III-P)</fullName>
    </submittedName>
</protein>
<evidence type="ECO:0000313" key="1">
    <source>
        <dbReference type="EMBL" id="CAA26912.1"/>
    </source>
</evidence>
<feature type="non-terminal residue" evidence="1">
    <location>
        <position position="49"/>
    </location>
</feature>
<reference evidence="1" key="1">
    <citation type="journal article" date="1985" name="Nucleic Acids Res.">
        <title>Localisation and characterization of a new rho-dependent transcription terminator from bacteriophage T5.</title>
        <authorList>
            <person name="Brunel F."/>
            <person name="Pilaete M.F."/>
        </authorList>
    </citation>
    <scope>NUCLEOTIDE SEQUENCE</scope>
</reference>
<sequence length="49" mass="5619">MWISPSEPLFGGDQITPRSPPSLFMNHRWAFPCVDFNLIDGVLSVYQDH</sequence>
<organism evidence="1">
    <name type="scientific">Tequintavirus T5</name>
    <dbReference type="NCBI Taxonomy" id="10726"/>
    <lineage>
        <taxon>Viruses</taxon>
        <taxon>Duplodnaviria</taxon>
        <taxon>Heunggongvirae</taxon>
        <taxon>Uroviricota</taxon>
        <taxon>Caudoviricetes</taxon>
        <taxon>Demerecviridae</taxon>
        <taxon>Markadamsvirinae</taxon>
        <taxon>Tequintavirus</taxon>
    </lineage>
</organism>